<evidence type="ECO:0000259" key="1">
    <source>
        <dbReference type="Pfam" id="PF13175"/>
    </source>
</evidence>
<dbReference type="PANTHER" id="PTHR43581:SF4">
    <property type="entry name" value="ATP_GTP PHOSPHATASE"/>
    <property type="match status" value="1"/>
</dbReference>
<evidence type="ECO:0000313" key="3">
    <source>
        <dbReference type="Proteomes" id="UP001501479"/>
    </source>
</evidence>
<dbReference type="InterPro" id="IPR027417">
    <property type="entry name" value="P-loop_NTPase"/>
</dbReference>
<dbReference type="InterPro" id="IPR041685">
    <property type="entry name" value="AAA_GajA/Old/RecF-like"/>
</dbReference>
<dbReference type="RefSeq" id="WP_344965570.1">
    <property type="nucleotide sequence ID" value="NZ_BAABDS010000042.1"/>
</dbReference>
<dbReference type="PANTHER" id="PTHR43581">
    <property type="entry name" value="ATP/GTP PHOSPHATASE"/>
    <property type="match status" value="1"/>
</dbReference>
<dbReference type="InterPro" id="IPR051396">
    <property type="entry name" value="Bact_Antivir_Def_Nuclease"/>
</dbReference>
<evidence type="ECO:0000313" key="2">
    <source>
        <dbReference type="EMBL" id="GAA3719696.1"/>
    </source>
</evidence>
<reference evidence="3" key="1">
    <citation type="journal article" date="2019" name="Int. J. Syst. Evol. Microbiol.">
        <title>The Global Catalogue of Microorganisms (GCM) 10K type strain sequencing project: providing services to taxonomists for standard genome sequencing and annotation.</title>
        <authorList>
            <consortium name="The Broad Institute Genomics Platform"/>
            <consortium name="The Broad Institute Genome Sequencing Center for Infectious Disease"/>
            <person name="Wu L."/>
            <person name="Ma J."/>
        </authorList>
    </citation>
    <scope>NUCLEOTIDE SEQUENCE [LARGE SCALE GENOMIC DNA]</scope>
    <source>
        <strain evidence="3">JCM 17329</strain>
    </source>
</reference>
<dbReference type="Pfam" id="PF13175">
    <property type="entry name" value="AAA_15"/>
    <property type="match status" value="1"/>
</dbReference>
<dbReference type="EMBL" id="BAABDS010000042">
    <property type="protein sequence ID" value="GAA3719696.1"/>
    <property type="molecule type" value="Genomic_DNA"/>
</dbReference>
<name>A0ABP7ENZ9_9GAMM</name>
<keyword evidence="3" id="KW-1185">Reference proteome</keyword>
<dbReference type="SUPFAM" id="SSF52540">
    <property type="entry name" value="P-loop containing nucleoside triphosphate hydrolases"/>
    <property type="match status" value="1"/>
</dbReference>
<comment type="caution">
    <text evidence="2">The sequence shown here is derived from an EMBL/GenBank/DDBJ whole genome shotgun (WGS) entry which is preliminary data.</text>
</comment>
<sequence length="427" mass="48241">MKLVVNNFLAIKKAELNFNRFNVVIGEQAQGKSVLAKLGFFFQKIFLAELRKSIFNSETERELSDRLVRNFLTIFPSYYWKSSKFEISFYMGTTSVKLINEKNAGEYKTNFEFGENLCLIHKELGEFVRSRKDSITSNFSDDGVSQGPGELLSEVGSSFEEKMSLIGVNVNGFFFIPASRAFFSTVARNVFSLMAEKIELDPLIMQFGAQYETVRKAFYSSEGNPAFRDIVRKHPSSLKISRLVNKVALGDYKLEDGVDWLVQGNRKVKLNHSSSGQQEALPMLLTLSSLAILSNRDKRFYIEEPEAHLFPSSQKNVVSIIATLYNNFNASFFITTHSPYILTAINNLIAANDVYHQSKVAEDKVKALVDKDELIKYEDVNAYTLVDGVLKSINDDEVRLIGASILDSVSDDFDKVFDGLMNIMYGN</sequence>
<accession>A0ABP7ENZ9</accession>
<gene>
    <name evidence="2" type="ORF">GCM10022421_29940</name>
</gene>
<feature type="domain" description="Endonuclease GajA/Old nuclease/RecF-like AAA" evidence="1">
    <location>
        <begin position="240"/>
        <end position="341"/>
    </location>
</feature>
<organism evidence="2 3">
    <name type="scientific">Oceanisphaera sediminis</name>
    <dbReference type="NCBI Taxonomy" id="981381"/>
    <lineage>
        <taxon>Bacteria</taxon>
        <taxon>Pseudomonadati</taxon>
        <taxon>Pseudomonadota</taxon>
        <taxon>Gammaproteobacteria</taxon>
        <taxon>Aeromonadales</taxon>
        <taxon>Aeromonadaceae</taxon>
        <taxon>Oceanisphaera</taxon>
    </lineage>
</organism>
<protein>
    <recommendedName>
        <fullName evidence="1">Endonuclease GajA/Old nuclease/RecF-like AAA domain-containing protein</fullName>
    </recommendedName>
</protein>
<dbReference type="Gene3D" id="3.40.50.300">
    <property type="entry name" value="P-loop containing nucleotide triphosphate hydrolases"/>
    <property type="match status" value="1"/>
</dbReference>
<proteinExistence type="predicted"/>
<dbReference type="Proteomes" id="UP001501479">
    <property type="component" value="Unassembled WGS sequence"/>
</dbReference>